<dbReference type="InterPro" id="IPR007867">
    <property type="entry name" value="GMC_OxRtase_C"/>
</dbReference>
<dbReference type="STRING" id="6336.A0A0V0SN15"/>
<gene>
    <name evidence="5" type="primary">Gld</name>
    <name evidence="5" type="ORF">T07_6517</name>
</gene>
<feature type="chain" id="PRO_5006868756" evidence="2">
    <location>
        <begin position="18"/>
        <end position="602"/>
    </location>
</feature>
<dbReference type="Gene3D" id="3.30.560.10">
    <property type="entry name" value="Glucose Oxidase, domain 3"/>
    <property type="match status" value="1"/>
</dbReference>
<dbReference type="GO" id="GO:0016614">
    <property type="term" value="F:oxidoreductase activity, acting on CH-OH group of donors"/>
    <property type="evidence" value="ECO:0007669"/>
    <property type="project" value="InterPro"/>
</dbReference>
<feature type="signal peptide" evidence="2">
    <location>
        <begin position="1"/>
        <end position="17"/>
    </location>
</feature>
<dbReference type="InterPro" id="IPR012132">
    <property type="entry name" value="GMC_OxRdtase"/>
</dbReference>
<dbReference type="Pfam" id="PF05199">
    <property type="entry name" value="GMC_oxred_C"/>
    <property type="match status" value="1"/>
</dbReference>
<name>A0A0V0SN15_9BILA</name>
<proteinExistence type="inferred from homology"/>
<feature type="domain" description="Glucose-methanol-choline oxidoreductase N-terminal" evidence="3">
    <location>
        <begin position="44"/>
        <end position="340"/>
    </location>
</feature>
<keyword evidence="6" id="KW-1185">Reference proteome</keyword>
<reference evidence="5 6" key="1">
    <citation type="submission" date="2015-01" db="EMBL/GenBank/DDBJ databases">
        <title>Evolution of Trichinella species and genotypes.</title>
        <authorList>
            <person name="Korhonen P.K."/>
            <person name="Edoardo P."/>
            <person name="Giuseppe L.R."/>
            <person name="Gasser R.B."/>
        </authorList>
    </citation>
    <scope>NUCLEOTIDE SEQUENCE [LARGE SCALE GENOMIC DNA]</scope>
    <source>
        <strain evidence="5">ISS37</strain>
    </source>
</reference>
<feature type="domain" description="Glucose-methanol-choline oxidoreductase C-terminal" evidence="4">
    <location>
        <begin position="450"/>
        <end position="587"/>
    </location>
</feature>
<dbReference type="EMBL" id="JYDL01000001">
    <property type="protein sequence ID" value="KRX28104.1"/>
    <property type="molecule type" value="Genomic_DNA"/>
</dbReference>
<dbReference type="GO" id="GO:0050660">
    <property type="term" value="F:flavin adenine dinucleotide binding"/>
    <property type="evidence" value="ECO:0007669"/>
    <property type="project" value="InterPro"/>
</dbReference>
<comment type="similarity">
    <text evidence="1">Belongs to the GMC oxidoreductase family.</text>
</comment>
<dbReference type="PANTHER" id="PTHR11552">
    <property type="entry name" value="GLUCOSE-METHANOL-CHOLINE GMC OXIDOREDUCTASE"/>
    <property type="match status" value="1"/>
</dbReference>
<dbReference type="AlphaFoldDB" id="A0A0V0SN15"/>
<evidence type="ECO:0000259" key="4">
    <source>
        <dbReference type="Pfam" id="PF05199"/>
    </source>
</evidence>
<evidence type="ECO:0000259" key="3">
    <source>
        <dbReference type="Pfam" id="PF00732"/>
    </source>
</evidence>
<dbReference type="OrthoDB" id="269227at2759"/>
<dbReference type="Proteomes" id="UP000054630">
    <property type="component" value="Unassembled WGS sequence"/>
</dbReference>
<protein>
    <submittedName>
        <fullName evidence="5">Glucose dehydrogenase [FAD, quinone]</fullName>
    </submittedName>
</protein>
<evidence type="ECO:0000256" key="2">
    <source>
        <dbReference type="SAM" id="SignalP"/>
    </source>
</evidence>
<sequence>MLTTLLTLASLYSTKLSQYPHEMFPDVTENLHRRLDEIFAKPFDFVIVGSGYSGSLLARRLAAGGCERVLVIEAGGSPHFDSAVPFVNLGNKSNVEWNYLTTAQKKAAQEMINQKVHLHVAKALGGRSILSSGAYVPANPDDFIRWAESTGFTDWSDIDRYMFKLSNIDETDLAKSPITEKQLMNIIFNDSGMQVLDPLKLLWLHAGRASNHTVAENESELFEKGGFFIPRTLSFQGTKLNPAAVYLGRAKQNLVVVCHTEAIKLTQRTGQSFAISGIQVRDMLSGRLYNVRVRKEIILAAGAIGTAKLLIQSGVGPMDHLKQLKIPAIKSLPVGVRLYDRVKVSLPVKISNVAMKALIGQIDSKQTLKEYLTTGKGLLANTSVIGMAFLDTDKSGSPDIMLELKPAALTGLKRMMEDENFKAEVEKILDPSGELQNTVYLDMVITLLKPMSQGTMWLWRQSENNFVPRMNPSYLTDYRDVRKMIKAIKMVENMMQTPIMKQVGAVLLYPNIPKCSAATMPANEYYIECLLRHLATTGDHLTSTAALGEVVDDELRVKTIRGVRVVDESVFPSTVTGGIGATLLALANRAADMIKEQHDLKC</sequence>
<dbReference type="Pfam" id="PF00732">
    <property type="entry name" value="GMC_oxred_N"/>
    <property type="match status" value="1"/>
</dbReference>
<dbReference type="PANTHER" id="PTHR11552:SF188">
    <property type="entry name" value="NEITHER INACTIVATION NOR AFTERPOTENTIAL PROTEIN G"/>
    <property type="match status" value="1"/>
</dbReference>
<comment type="caution">
    <text evidence="5">The sequence shown here is derived from an EMBL/GenBank/DDBJ whole genome shotgun (WGS) entry which is preliminary data.</text>
</comment>
<evidence type="ECO:0000313" key="6">
    <source>
        <dbReference type="Proteomes" id="UP000054630"/>
    </source>
</evidence>
<keyword evidence="2" id="KW-0732">Signal</keyword>
<dbReference type="SUPFAM" id="SSF54373">
    <property type="entry name" value="FAD-linked reductases, C-terminal domain"/>
    <property type="match status" value="1"/>
</dbReference>
<dbReference type="SUPFAM" id="SSF51905">
    <property type="entry name" value="FAD/NAD(P)-binding domain"/>
    <property type="match status" value="1"/>
</dbReference>
<accession>A0A0V0SN15</accession>
<dbReference type="InterPro" id="IPR036188">
    <property type="entry name" value="FAD/NAD-bd_sf"/>
</dbReference>
<evidence type="ECO:0000256" key="1">
    <source>
        <dbReference type="ARBA" id="ARBA00010790"/>
    </source>
</evidence>
<organism evidence="5 6">
    <name type="scientific">Trichinella nelsoni</name>
    <dbReference type="NCBI Taxonomy" id="6336"/>
    <lineage>
        <taxon>Eukaryota</taxon>
        <taxon>Metazoa</taxon>
        <taxon>Ecdysozoa</taxon>
        <taxon>Nematoda</taxon>
        <taxon>Enoplea</taxon>
        <taxon>Dorylaimia</taxon>
        <taxon>Trichinellida</taxon>
        <taxon>Trichinellidae</taxon>
        <taxon>Trichinella</taxon>
    </lineage>
</organism>
<dbReference type="InterPro" id="IPR000172">
    <property type="entry name" value="GMC_OxRdtase_N"/>
</dbReference>
<dbReference type="PIRSF" id="PIRSF000137">
    <property type="entry name" value="Alcohol_oxidase"/>
    <property type="match status" value="1"/>
</dbReference>
<evidence type="ECO:0000313" key="5">
    <source>
        <dbReference type="EMBL" id="KRX28104.1"/>
    </source>
</evidence>
<dbReference type="Gene3D" id="3.50.50.60">
    <property type="entry name" value="FAD/NAD(P)-binding domain"/>
    <property type="match status" value="1"/>
</dbReference>